<dbReference type="InterPro" id="IPR038718">
    <property type="entry name" value="SNF2-like_sf"/>
</dbReference>
<dbReference type="InterPro" id="IPR014001">
    <property type="entry name" value="Helicase_ATP-bd"/>
</dbReference>
<dbReference type="Gene3D" id="3.40.50.10810">
    <property type="entry name" value="Tandem AAA-ATPase domain"/>
    <property type="match status" value="2"/>
</dbReference>
<dbReference type="GO" id="GO:0005524">
    <property type="term" value="F:ATP binding"/>
    <property type="evidence" value="ECO:0007669"/>
    <property type="project" value="UniProtKB-KW"/>
</dbReference>
<comment type="caution">
    <text evidence="13">The sequence shown here is derived from an EMBL/GenBank/DDBJ whole genome shotgun (WGS) entry which is preliminary data.</text>
</comment>
<dbReference type="Pfam" id="PF00176">
    <property type="entry name" value="SNF2-rel_dom"/>
    <property type="match status" value="1"/>
</dbReference>
<keyword evidence="14" id="KW-1185">Reference proteome</keyword>
<evidence type="ECO:0000256" key="2">
    <source>
        <dbReference type="ARBA" id="ARBA00022723"/>
    </source>
</evidence>
<keyword evidence="5" id="KW-0378">Hydrolase</keyword>
<dbReference type="Gene3D" id="3.30.40.10">
    <property type="entry name" value="Zinc/RING finger domain, C3HC4 (zinc finger)"/>
    <property type="match status" value="1"/>
</dbReference>
<dbReference type="InterPro" id="IPR027417">
    <property type="entry name" value="P-loop_NTPase"/>
</dbReference>
<accession>A0AAD5Y8K8</accession>
<reference evidence="13" key="1">
    <citation type="submission" date="2022-07" db="EMBL/GenBank/DDBJ databases">
        <title>Genome Sequence of Physisporinus lineatus.</title>
        <authorList>
            <person name="Buettner E."/>
        </authorList>
    </citation>
    <scope>NUCLEOTIDE SEQUENCE</scope>
    <source>
        <strain evidence="13">VT162</strain>
    </source>
</reference>
<dbReference type="Pfam" id="PF00271">
    <property type="entry name" value="Helicase_C"/>
    <property type="match status" value="1"/>
</dbReference>
<gene>
    <name evidence="13" type="ORF">NLI96_g11239</name>
</gene>
<dbReference type="InterPro" id="IPR000330">
    <property type="entry name" value="SNF2_N"/>
</dbReference>
<dbReference type="SMART" id="SM00184">
    <property type="entry name" value="RING"/>
    <property type="match status" value="1"/>
</dbReference>
<dbReference type="SMART" id="SM00490">
    <property type="entry name" value="HELICc"/>
    <property type="match status" value="1"/>
</dbReference>
<evidence type="ECO:0000259" key="11">
    <source>
        <dbReference type="PROSITE" id="PS50089"/>
    </source>
</evidence>
<evidence type="ECO:0000256" key="8">
    <source>
        <dbReference type="ARBA" id="ARBA00022840"/>
    </source>
</evidence>
<dbReference type="Pfam" id="PF00097">
    <property type="entry name" value="zf-C3HC4"/>
    <property type="match status" value="1"/>
</dbReference>
<keyword evidence="2" id="KW-0479">Metal-binding</keyword>
<dbReference type="InterPro" id="IPR013083">
    <property type="entry name" value="Znf_RING/FYVE/PHD"/>
</dbReference>
<dbReference type="SUPFAM" id="SSF57850">
    <property type="entry name" value="RING/U-box"/>
    <property type="match status" value="1"/>
</dbReference>
<dbReference type="GO" id="GO:0004386">
    <property type="term" value="F:helicase activity"/>
    <property type="evidence" value="ECO:0007669"/>
    <property type="project" value="UniProtKB-KW"/>
</dbReference>
<proteinExistence type="inferred from homology"/>
<dbReference type="InterPro" id="IPR050628">
    <property type="entry name" value="SNF2_RAD54_helicase_TF"/>
</dbReference>
<dbReference type="GO" id="GO:0008270">
    <property type="term" value="F:zinc ion binding"/>
    <property type="evidence" value="ECO:0007669"/>
    <property type="project" value="UniProtKB-KW"/>
</dbReference>
<dbReference type="InterPro" id="IPR018957">
    <property type="entry name" value="Znf_C3HC4_RING-type"/>
</dbReference>
<dbReference type="GO" id="GO:0008094">
    <property type="term" value="F:ATP-dependent activity, acting on DNA"/>
    <property type="evidence" value="ECO:0007669"/>
    <property type="project" value="TreeGrafter"/>
</dbReference>
<organism evidence="13 14">
    <name type="scientific">Meripilus lineatus</name>
    <dbReference type="NCBI Taxonomy" id="2056292"/>
    <lineage>
        <taxon>Eukaryota</taxon>
        <taxon>Fungi</taxon>
        <taxon>Dikarya</taxon>
        <taxon>Basidiomycota</taxon>
        <taxon>Agaricomycotina</taxon>
        <taxon>Agaricomycetes</taxon>
        <taxon>Polyporales</taxon>
        <taxon>Meripilaceae</taxon>
        <taxon>Meripilus</taxon>
    </lineage>
</organism>
<dbReference type="CDD" id="cd18008">
    <property type="entry name" value="DEXDc_SHPRH-like"/>
    <property type="match status" value="1"/>
</dbReference>
<dbReference type="PANTHER" id="PTHR45626:SF22">
    <property type="entry name" value="DNA REPAIR PROTEIN RAD5"/>
    <property type="match status" value="1"/>
</dbReference>
<feature type="region of interest" description="Disordered" evidence="10">
    <location>
        <begin position="172"/>
        <end position="219"/>
    </location>
</feature>
<evidence type="ECO:0000313" key="13">
    <source>
        <dbReference type="EMBL" id="KAJ3476312.1"/>
    </source>
</evidence>
<dbReference type="CDD" id="cd18793">
    <property type="entry name" value="SF2_C_SNF"/>
    <property type="match status" value="1"/>
</dbReference>
<feature type="region of interest" description="Disordered" evidence="10">
    <location>
        <begin position="347"/>
        <end position="381"/>
    </location>
</feature>
<evidence type="ECO:0000256" key="6">
    <source>
        <dbReference type="ARBA" id="ARBA00022806"/>
    </source>
</evidence>
<dbReference type="InterPro" id="IPR001841">
    <property type="entry name" value="Znf_RING"/>
</dbReference>
<keyword evidence="4 9" id="KW-0863">Zinc-finger</keyword>
<dbReference type="PROSITE" id="PS50089">
    <property type="entry name" value="ZF_RING_2"/>
    <property type="match status" value="1"/>
</dbReference>
<keyword evidence="7" id="KW-0862">Zinc</keyword>
<keyword evidence="6" id="KW-0347">Helicase</keyword>
<feature type="domain" description="Helicase C-terminal" evidence="12">
    <location>
        <begin position="970"/>
        <end position="1121"/>
    </location>
</feature>
<dbReference type="EMBL" id="JANAWD010000723">
    <property type="protein sequence ID" value="KAJ3476312.1"/>
    <property type="molecule type" value="Genomic_DNA"/>
</dbReference>
<dbReference type="GO" id="GO:0005634">
    <property type="term" value="C:nucleus"/>
    <property type="evidence" value="ECO:0007669"/>
    <property type="project" value="TreeGrafter"/>
</dbReference>
<feature type="compositionally biased region" description="Polar residues" evidence="10">
    <location>
        <begin position="92"/>
        <end position="112"/>
    </location>
</feature>
<feature type="compositionally biased region" description="Basic and acidic residues" evidence="10">
    <location>
        <begin position="354"/>
        <end position="365"/>
    </location>
</feature>
<dbReference type="PROSITE" id="PS51194">
    <property type="entry name" value="HELICASE_CTER"/>
    <property type="match status" value="1"/>
</dbReference>
<evidence type="ECO:0000256" key="10">
    <source>
        <dbReference type="SAM" id="MobiDB-lite"/>
    </source>
</evidence>
<comment type="similarity">
    <text evidence="1">Belongs to the SNF2/RAD54 helicase family.</text>
</comment>
<evidence type="ECO:0000313" key="14">
    <source>
        <dbReference type="Proteomes" id="UP001212997"/>
    </source>
</evidence>
<dbReference type="GO" id="GO:0006281">
    <property type="term" value="P:DNA repair"/>
    <property type="evidence" value="ECO:0007669"/>
    <property type="project" value="TreeGrafter"/>
</dbReference>
<dbReference type="Proteomes" id="UP001212997">
    <property type="component" value="Unassembled WGS sequence"/>
</dbReference>
<evidence type="ECO:0000256" key="5">
    <source>
        <dbReference type="ARBA" id="ARBA00022801"/>
    </source>
</evidence>
<dbReference type="InterPro" id="IPR049730">
    <property type="entry name" value="SNF2/RAD54-like_C"/>
</dbReference>
<keyword evidence="3" id="KW-0547">Nucleotide-binding</keyword>
<feature type="domain" description="RING-type" evidence="11">
    <location>
        <begin position="879"/>
        <end position="923"/>
    </location>
</feature>
<evidence type="ECO:0000256" key="1">
    <source>
        <dbReference type="ARBA" id="ARBA00007025"/>
    </source>
</evidence>
<dbReference type="PANTHER" id="PTHR45626">
    <property type="entry name" value="TRANSCRIPTION TERMINATION FACTOR 2-RELATED"/>
    <property type="match status" value="1"/>
</dbReference>
<dbReference type="InterPro" id="IPR001650">
    <property type="entry name" value="Helicase_C-like"/>
</dbReference>
<dbReference type="AlphaFoldDB" id="A0AAD5Y8K8"/>
<keyword evidence="8" id="KW-0067">ATP-binding</keyword>
<dbReference type="SUPFAM" id="SSF52540">
    <property type="entry name" value="P-loop containing nucleoside triphosphate hydrolases"/>
    <property type="match status" value="2"/>
</dbReference>
<feature type="region of interest" description="Disordered" evidence="10">
    <location>
        <begin position="1"/>
        <end position="129"/>
    </location>
</feature>
<evidence type="ECO:0000256" key="9">
    <source>
        <dbReference type="PROSITE-ProRule" id="PRU00175"/>
    </source>
</evidence>
<evidence type="ECO:0000256" key="7">
    <source>
        <dbReference type="ARBA" id="ARBA00022833"/>
    </source>
</evidence>
<evidence type="ECO:0000256" key="4">
    <source>
        <dbReference type="ARBA" id="ARBA00022771"/>
    </source>
</evidence>
<dbReference type="SMART" id="SM00487">
    <property type="entry name" value="DEXDc"/>
    <property type="match status" value="1"/>
</dbReference>
<evidence type="ECO:0000259" key="12">
    <source>
        <dbReference type="PROSITE" id="PS51194"/>
    </source>
</evidence>
<protein>
    <recommendedName>
        <fullName evidence="15">DNA repair protein RAD5</fullName>
    </recommendedName>
</protein>
<dbReference type="GO" id="GO:0016787">
    <property type="term" value="F:hydrolase activity"/>
    <property type="evidence" value="ECO:0007669"/>
    <property type="project" value="UniProtKB-KW"/>
</dbReference>
<evidence type="ECO:0008006" key="15">
    <source>
        <dbReference type="Google" id="ProtNLM"/>
    </source>
</evidence>
<sequence>MVATQAPVPSYFFADRGDATTSQGFSIPGHDSAQENEQKPSTPKVPLFFEDDDDDEPSSLNCDVPPPSSPSGYSSNPDHDADILVSDHPFPQASTSARTKSTLVPETSSHGSPISIDEPQSKKRKIEQKSEKQLDFTVMYLGSFIVDRAWSTARGKGYTKIGDVVLVERDSLEDTSQKKATSKTKSSAKDSKSKGGKKQLSIATMLKPPPPKTTKKKKDTLVRLTNKSGFGQFVPSSSRPSFEIKHQFIQSLAAFHKRLLPGYQDIVEFRGTMVDCPDSLHSGADLIVSLSVYIKPAAFQSLNSDQDDLPRSMFNEGSETLAEQILRERKGSLVHLFKVLNLRPKRGSTLSKRRNGDLDKNDLTKLTKHPSKSNSGKVTKTEIVGDGEEIEVEADGEELTENELDLIYKKAQQNDSTLGEMEPSETFSLKLRGYQKQALFWMHSQETNSVTARESESLHPLWKEYIFPLEPTEGVIDLTSDDRAFYFNEYSGELSLEFPKAERKFKGGILADVGMGKTIMLSALIQTARGPEEPEPEAHRPTKRRQLKLDKTFRSVTLRDIPKSSKGPCATLVVAPTSLLSQWAEELERSCKDDALKVLVWHGQGRLDLEAAIEGEDAVDVVITSYGTLVSEHAKSEKVSSPVFEGMHNNRLPVTQRLDLSPISLITANLGKARPPKLYAHSVLDEDGPSQVKLSVTYEASSPPDSCLGTPIVNRLEDLYSLLKFLNFDPWSNYTFFRSFITLPFLARDPKAIEVVQIILETVVVDNLEFSPLERKIYDSLYNDAKRNFDSLNARGLVSRNYTHILAMLMRLRRAVLHPSLVLTNTEESQTRTTSDDEDMDVQTLIQKFSEGEENAGSGSAFVEGVLQNLSNEDEMGECPICLDVMDSPMIIPVCLHQCCKDCIVAFIENCQAKGEDGRCPTCARSPVKENELLEVVRAKHKAGPLSDNEPKPTITLRRNDFRSSTKLEALLSHLRRIRDQDPCFRAVVFSQFTTFLDLIQAVLEREGLPWFRFDGTMDLKKRNEAIAGFKATSDDAKVLIISLKAGGVGLNLTNANYVFMMDCWWNAATENQAVDRVHRIGQERTVYVRHFIVSDTIEGRILQIQKRKTAIVKEAFRGKKDGPDSESVENLKIMFGEAL</sequence>
<dbReference type="Gene3D" id="3.40.50.300">
    <property type="entry name" value="P-loop containing nucleotide triphosphate hydrolases"/>
    <property type="match status" value="1"/>
</dbReference>
<name>A0AAD5Y8K8_9APHY</name>
<evidence type="ECO:0000256" key="3">
    <source>
        <dbReference type="ARBA" id="ARBA00022741"/>
    </source>
</evidence>